<dbReference type="PROSITE" id="PS50880">
    <property type="entry name" value="TOPRIM"/>
    <property type="match status" value="1"/>
</dbReference>
<dbReference type="InterPro" id="IPR015967">
    <property type="entry name" value="Rcmb_RecR_Znf"/>
</dbReference>
<protein>
    <recommendedName>
        <fullName evidence="7">Recombination protein RecR</fullName>
    </recommendedName>
</protein>
<sequence>MKFSPLINELIESFRCLPGVGAKSAQRMAFALLQKNRSGALKLSAALHDAMEHVHHCQTCRNFTEQTECEICRDEQRRATGLLCIVENPQDVIAIEQSSEFKGCYFVLMGRLSPIDGIGPAEIGLPLLQQRLTEDDVKEAILATNFTMEGEATAFYITEMCKQLQLPVTRLAQGVPIGGELEQVDSNTLGRAFKTRSAI</sequence>
<evidence type="ECO:0000256" key="4">
    <source>
        <dbReference type="ARBA" id="ARBA00022833"/>
    </source>
</evidence>
<feature type="domain" description="Toprim" evidence="8">
    <location>
        <begin position="81"/>
        <end position="176"/>
    </location>
</feature>
<evidence type="ECO:0000256" key="1">
    <source>
        <dbReference type="ARBA" id="ARBA00022723"/>
    </source>
</evidence>
<dbReference type="Pfam" id="PF13662">
    <property type="entry name" value="Toprim_4"/>
    <property type="match status" value="1"/>
</dbReference>
<dbReference type="Proteomes" id="UP001333710">
    <property type="component" value="Chromosome"/>
</dbReference>
<organism evidence="9 10">
    <name type="scientific">Planctobacterium marinum</name>
    <dbReference type="NCBI Taxonomy" id="1631968"/>
    <lineage>
        <taxon>Bacteria</taxon>
        <taxon>Pseudomonadati</taxon>
        <taxon>Pseudomonadota</taxon>
        <taxon>Gammaproteobacteria</taxon>
        <taxon>Alteromonadales</taxon>
        <taxon>Alteromonadaceae</taxon>
        <taxon>Planctobacterium</taxon>
    </lineage>
</organism>
<name>A0AA48KRT1_9ALTE</name>
<keyword evidence="6 7" id="KW-0234">DNA repair</keyword>
<keyword evidence="2 7" id="KW-0227">DNA damage</keyword>
<keyword evidence="10" id="KW-1185">Reference proteome</keyword>
<dbReference type="EMBL" id="AP027272">
    <property type="protein sequence ID" value="BDX05749.1"/>
    <property type="molecule type" value="Genomic_DNA"/>
</dbReference>
<reference evidence="9" key="1">
    <citation type="submission" date="2023-01" db="EMBL/GenBank/DDBJ databases">
        <title>Complete genome sequence of Planctobacterium marinum strain Dej080120_11.</title>
        <authorList>
            <person name="Ueki S."/>
            <person name="Maruyama F."/>
        </authorList>
    </citation>
    <scope>NUCLEOTIDE SEQUENCE</scope>
    <source>
        <strain evidence="9">Dej080120_11</strain>
    </source>
</reference>
<dbReference type="SUPFAM" id="SSF111304">
    <property type="entry name" value="Recombination protein RecR"/>
    <property type="match status" value="1"/>
</dbReference>
<dbReference type="CDD" id="cd01025">
    <property type="entry name" value="TOPRIM_recR"/>
    <property type="match status" value="1"/>
</dbReference>
<dbReference type="Gene3D" id="3.40.1360.10">
    <property type="match status" value="1"/>
</dbReference>
<evidence type="ECO:0000256" key="2">
    <source>
        <dbReference type="ARBA" id="ARBA00022763"/>
    </source>
</evidence>
<keyword evidence="4 7" id="KW-0862">Zinc</keyword>
<dbReference type="GO" id="GO:0006310">
    <property type="term" value="P:DNA recombination"/>
    <property type="evidence" value="ECO:0007669"/>
    <property type="project" value="UniProtKB-UniRule"/>
</dbReference>
<comment type="similarity">
    <text evidence="7">Belongs to the RecR family.</text>
</comment>
<proteinExistence type="inferred from homology"/>
<dbReference type="GO" id="GO:0003677">
    <property type="term" value="F:DNA binding"/>
    <property type="evidence" value="ECO:0007669"/>
    <property type="project" value="UniProtKB-UniRule"/>
</dbReference>
<accession>A0AA48KRT1</accession>
<evidence type="ECO:0000256" key="5">
    <source>
        <dbReference type="ARBA" id="ARBA00023172"/>
    </source>
</evidence>
<dbReference type="Pfam" id="PF21176">
    <property type="entry name" value="RecR_HhH"/>
    <property type="match status" value="1"/>
</dbReference>
<dbReference type="RefSeq" id="WP_338291740.1">
    <property type="nucleotide sequence ID" value="NZ_AP027272.1"/>
</dbReference>
<dbReference type="SMART" id="SM00493">
    <property type="entry name" value="TOPRIM"/>
    <property type="match status" value="1"/>
</dbReference>
<evidence type="ECO:0000313" key="10">
    <source>
        <dbReference type="Proteomes" id="UP001333710"/>
    </source>
</evidence>
<keyword evidence="5 7" id="KW-0233">DNA recombination</keyword>
<evidence type="ECO:0000256" key="7">
    <source>
        <dbReference type="HAMAP-Rule" id="MF_00017"/>
    </source>
</evidence>
<dbReference type="Pfam" id="PF21175">
    <property type="entry name" value="RecR_C"/>
    <property type="match status" value="1"/>
</dbReference>
<dbReference type="GO" id="GO:0006281">
    <property type="term" value="P:DNA repair"/>
    <property type="evidence" value="ECO:0007669"/>
    <property type="project" value="UniProtKB-UniRule"/>
</dbReference>
<dbReference type="InterPro" id="IPR000093">
    <property type="entry name" value="DNA_Rcmb_RecR"/>
</dbReference>
<dbReference type="HAMAP" id="MF_00017">
    <property type="entry name" value="RecR"/>
    <property type="match status" value="1"/>
</dbReference>
<dbReference type="PANTHER" id="PTHR30446">
    <property type="entry name" value="RECOMBINATION PROTEIN RECR"/>
    <property type="match status" value="1"/>
</dbReference>
<feature type="zinc finger region" description="C4-type" evidence="7">
    <location>
        <begin position="57"/>
        <end position="72"/>
    </location>
</feature>
<dbReference type="InterPro" id="IPR034137">
    <property type="entry name" value="TOPRIM_RecR"/>
</dbReference>
<evidence type="ECO:0000313" key="9">
    <source>
        <dbReference type="EMBL" id="BDX05749.1"/>
    </source>
</evidence>
<comment type="function">
    <text evidence="7">May play a role in DNA repair. It seems to be involved in an RecBC-independent recombinational process of DNA repair. It may act with RecF and RecO.</text>
</comment>
<dbReference type="Pfam" id="PF02132">
    <property type="entry name" value="RecR_ZnF"/>
    <property type="match status" value="1"/>
</dbReference>
<evidence type="ECO:0000256" key="3">
    <source>
        <dbReference type="ARBA" id="ARBA00022771"/>
    </source>
</evidence>
<evidence type="ECO:0000259" key="8">
    <source>
        <dbReference type="PROSITE" id="PS50880"/>
    </source>
</evidence>
<gene>
    <name evidence="7 9" type="primary">recR</name>
    <name evidence="9" type="ORF">MACH26_12700</name>
</gene>
<dbReference type="AlphaFoldDB" id="A0AA48KRT1"/>
<keyword evidence="1 7" id="KW-0479">Metal-binding</keyword>
<dbReference type="GO" id="GO:0008270">
    <property type="term" value="F:zinc ion binding"/>
    <property type="evidence" value="ECO:0007669"/>
    <property type="project" value="UniProtKB-KW"/>
</dbReference>
<keyword evidence="3 7" id="KW-0863">Zinc-finger</keyword>
<dbReference type="InterPro" id="IPR006171">
    <property type="entry name" value="TOPRIM_dom"/>
</dbReference>
<dbReference type="Gene3D" id="1.10.8.420">
    <property type="entry name" value="RecR Domain 1"/>
    <property type="match status" value="1"/>
</dbReference>
<dbReference type="KEGG" id="pmaw:MACH26_12700"/>
<dbReference type="InterPro" id="IPR023627">
    <property type="entry name" value="Rcmb_RecR"/>
</dbReference>
<dbReference type="NCBIfam" id="TIGR00615">
    <property type="entry name" value="recR"/>
    <property type="match status" value="1"/>
</dbReference>
<dbReference type="PANTHER" id="PTHR30446:SF0">
    <property type="entry name" value="RECOMBINATION PROTEIN RECR"/>
    <property type="match status" value="1"/>
</dbReference>
<evidence type="ECO:0000256" key="6">
    <source>
        <dbReference type="ARBA" id="ARBA00023204"/>
    </source>
</evidence>